<dbReference type="InterPro" id="IPR011333">
    <property type="entry name" value="SKP1/BTB/POZ_sf"/>
</dbReference>
<dbReference type="EMBL" id="ML977589">
    <property type="protein sequence ID" value="KAF2000416.1"/>
    <property type="molecule type" value="Genomic_DNA"/>
</dbReference>
<organism evidence="2 3">
    <name type="scientific">Amniculicola lignicola CBS 123094</name>
    <dbReference type="NCBI Taxonomy" id="1392246"/>
    <lineage>
        <taxon>Eukaryota</taxon>
        <taxon>Fungi</taxon>
        <taxon>Dikarya</taxon>
        <taxon>Ascomycota</taxon>
        <taxon>Pezizomycotina</taxon>
        <taxon>Dothideomycetes</taxon>
        <taxon>Pleosporomycetidae</taxon>
        <taxon>Pleosporales</taxon>
        <taxon>Amniculicolaceae</taxon>
        <taxon>Amniculicola</taxon>
    </lineage>
</organism>
<dbReference type="AlphaFoldDB" id="A0A6A5WS79"/>
<accession>A0A6A5WS79</accession>
<reference evidence="2" key="1">
    <citation type="journal article" date="2020" name="Stud. Mycol.">
        <title>101 Dothideomycetes genomes: a test case for predicting lifestyles and emergence of pathogens.</title>
        <authorList>
            <person name="Haridas S."/>
            <person name="Albert R."/>
            <person name="Binder M."/>
            <person name="Bloem J."/>
            <person name="Labutti K."/>
            <person name="Salamov A."/>
            <person name="Andreopoulos B."/>
            <person name="Baker S."/>
            <person name="Barry K."/>
            <person name="Bills G."/>
            <person name="Bluhm B."/>
            <person name="Cannon C."/>
            <person name="Castanera R."/>
            <person name="Culley D."/>
            <person name="Daum C."/>
            <person name="Ezra D."/>
            <person name="Gonzalez J."/>
            <person name="Henrissat B."/>
            <person name="Kuo A."/>
            <person name="Liang C."/>
            <person name="Lipzen A."/>
            <person name="Lutzoni F."/>
            <person name="Magnuson J."/>
            <person name="Mondo S."/>
            <person name="Nolan M."/>
            <person name="Ohm R."/>
            <person name="Pangilinan J."/>
            <person name="Park H.-J."/>
            <person name="Ramirez L."/>
            <person name="Alfaro M."/>
            <person name="Sun H."/>
            <person name="Tritt A."/>
            <person name="Yoshinaga Y."/>
            <person name="Zwiers L.-H."/>
            <person name="Turgeon B."/>
            <person name="Goodwin S."/>
            <person name="Spatafora J."/>
            <person name="Crous P."/>
            <person name="Grigoriev I."/>
        </authorList>
    </citation>
    <scope>NUCLEOTIDE SEQUENCE</scope>
    <source>
        <strain evidence="2">CBS 123094</strain>
    </source>
</reference>
<evidence type="ECO:0000259" key="1">
    <source>
        <dbReference type="PROSITE" id="PS50097"/>
    </source>
</evidence>
<sequence length="323" mass="36001">MATQNSDIPSTSVVEIATNGDVILVVGPEEKRLQVCSSVLKNASKYFKNMFGPHFSEGQDLTTSSPKEIPMPEDDANVLEIICNIIHLRNDDVPEAVSPTKALGLAVAADKFECVVAVKHASTLWLKPREVQDITELGRLVAAAYILDSTRAFSDITLCMVLHHKDSYLSLAGEDLGLDESVVWHVIYLLEERRSQMHVALQHMLLDGSTDAGSDYEPQCTCGWSGQHCLAYIGLLRTNNLWPSNMADITISQVMEKINVMGDPTLGNGWAQCGYRWHRTTEYGRMRKYRLDSMQRSNGVCIDCVRSRATATKRNCRIKHNSK</sequence>
<feature type="domain" description="BTB" evidence="1">
    <location>
        <begin position="20"/>
        <end position="95"/>
    </location>
</feature>
<dbReference type="InterPro" id="IPR000210">
    <property type="entry name" value="BTB/POZ_dom"/>
</dbReference>
<dbReference type="PROSITE" id="PS50097">
    <property type="entry name" value="BTB"/>
    <property type="match status" value="1"/>
</dbReference>
<gene>
    <name evidence="2" type="ORF">P154DRAFT_492065</name>
</gene>
<proteinExistence type="predicted"/>
<dbReference type="Proteomes" id="UP000799779">
    <property type="component" value="Unassembled WGS sequence"/>
</dbReference>
<dbReference type="CDD" id="cd18186">
    <property type="entry name" value="BTB_POZ_ZBTB_KLHL-like"/>
    <property type="match status" value="1"/>
</dbReference>
<dbReference type="Pfam" id="PF00651">
    <property type="entry name" value="BTB"/>
    <property type="match status" value="1"/>
</dbReference>
<dbReference type="Gene3D" id="3.30.710.10">
    <property type="entry name" value="Potassium Channel Kv1.1, Chain A"/>
    <property type="match status" value="1"/>
</dbReference>
<keyword evidence="3" id="KW-1185">Reference proteome</keyword>
<dbReference type="OrthoDB" id="5275938at2759"/>
<evidence type="ECO:0000313" key="3">
    <source>
        <dbReference type="Proteomes" id="UP000799779"/>
    </source>
</evidence>
<protein>
    <recommendedName>
        <fullName evidence="1">BTB domain-containing protein</fullName>
    </recommendedName>
</protein>
<name>A0A6A5WS79_9PLEO</name>
<dbReference type="SUPFAM" id="SSF54695">
    <property type="entry name" value="POZ domain"/>
    <property type="match status" value="1"/>
</dbReference>
<evidence type="ECO:0000313" key="2">
    <source>
        <dbReference type="EMBL" id="KAF2000416.1"/>
    </source>
</evidence>